<protein>
    <submittedName>
        <fullName evidence="3">Putative NBD/HSP70 family sugar kinase</fullName>
    </submittedName>
</protein>
<dbReference type="InterPro" id="IPR036390">
    <property type="entry name" value="WH_DNA-bd_sf"/>
</dbReference>
<organism evidence="3 4">
    <name type="scientific">Kribbella jejuensis</name>
    <dbReference type="NCBI Taxonomy" id="236068"/>
    <lineage>
        <taxon>Bacteria</taxon>
        <taxon>Bacillati</taxon>
        <taxon>Actinomycetota</taxon>
        <taxon>Actinomycetes</taxon>
        <taxon>Propionibacteriales</taxon>
        <taxon>Kribbellaceae</taxon>
        <taxon>Kribbella</taxon>
    </lineage>
</organism>
<keyword evidence="4" id="KW-1185">Reference proteome</keyword>
<keyword evidence="3" id="KW-0418">Kinase</keyword>
<dbReference type="Pfam" id="PF00480">
    <property type="entry name" value="ROK"/>
    <property type="match status" value="2"/>
</dbReference>
<reference evidence="3 4" key="1">
    <citation type="submission" date="2019-06" db="EMBL/GenBank/DDBJ databases">
        <title>Sequencing the genomes of 1000 actinobacteria strains.</title>
        <authorList>
            <person name="Klenk H.-P."/>
        </authorList>
    </citation>
    <scope>NUCLEOTIDE SEQUENCE [LARGE SCALE GENOMIC DNA]</scope>
    <source>
        <strain evidence="3 4">DSM 17305</strain>
    </source>
</reference>
<evidence type="ECO:0000259" key="2">
    <source>
        <dbReference type="Pfam" id="PF12802"/>
    </source>
</evidence>
<dbReference type="InterPro" id="IPR036388">
    <property type="entry name" value="WH-like_DNA-bd_sf"/>
</dbReference>
<dbReference type="InterPro" id="IPR000835">
    <property type="entry name" value="HTH_MarR-typ"/>
</dbReference>
<dbReference type="Proteomes" id="UP000316298">
    <property type="component" value="Unassembled WGS sequence"/>
</dbReference>
<dbReference type="Gene3D" id="3.30.420.40">
    <property type="match status" value="3"/>
</dbReference>
<dbReference type="SUPFAM" id="SSF53067">
    <property type="entry name" value="Actin-like ATPase domain"/>
    <property type="match status" value="1"/>
</dbReference>
<dbReference type="AlphaFoldDB" id="A0A542DUA5"/>
<comment type="similarity">
    <text evidence="1">Belongs to the ROK (NagC/XylR) family.</text>
</comment>
<dbReference type="Pfam" id="PF12802">
    <property type="entry name" value="MarR_2"/>
    <property type="match status" value="1"/>
</dbReference>
<feature type="domain" description="HTH marR-type" evidence="2">
    <location>
        <begin position="15"/>
        <end position="62"/>
    </location>
</feature>
<name>A0A542DUA5_9ACTN</name>
<dbReference type="RefSeq" id="WP_141860949.1">
    <property type="nucleotide sequence ID" value="NZ_VFMM01000003.1"/>
</dbReference>
<gene>
    <name evidence="3" type="ORF">FB475_6250</name>
</gene>
<dbReference type="SUPFAM" id="SSF46785">
    <property type="entry name" value="Winged helix' DNA-binding domain"/>
    <property type="match status" value="1"/>
</dbReference>
<dbReference type="PANTHER" id="PTHR18964:SF149">
    <property type="entry name" value="BIFUNCTIONAL UDP-N-ACETYLGLUCOSAMINE 2-EPIMERASE_N-ACETYLMANNOSAMINE KINASE"/>
    <property type="match status" value="1"/>
</dbReference>
<sequence>METARGAAQAERAANQVACLRFLADADEARTVGVISERTGLSRPTVHAVLDDLVDAGLVESTNPATAGPGRPARAFRFARETGLVAGVDLGPRGARAIITDLSGRRVAYAELPTTTAPADLSLIPTALEAAAASPLPSTHAALAERDALDPSAGSRGVGRDVLDAAAGGGLSSYPSDGSLDLGRLRGVGVGLPGVVEADGRLRASLALPGLVGLPVGELLAKELGQPVVVDNDIKLAALAEQRGGAGRGYSDVVYLQIGHRLSVSIVLNGVIRQGRHRLAGELGAQRGMRWTRNAQRGQLVWSSRPTGAEVLTAAAAGDAAAQAELEEFCQQIAPRIATVLLVVDPEVVVVRGGPAADSSALLRPLAAAVENQLVFPERPPFVAATLGREAVVLGAVGNAFDRLTSAIYGIQDVPSPWDRISHAVERTST</sequence>
<dbReference type="OrthoDB" id="37575at2"/>
<dbReference type="EMBL" id="VFMM01000003">
    <property type="protein sequence ID" value="TQJ06585.1"/>
    <property type="molecule type" value="Genomic_DNA"/>
</dbReference>
<evidence type="ECO:0000313" key="3">
    <source>
        <dbReference type="EMBL" id="TQJ06585.1"/>
    </source>
</evidence>
<dbReference type="CDD" id="cd00090">
    <property type="entry name" value="HTH_ARSR"/>
    <property type="match status" value="1"/>
</dbReference>
<evidence type="ECO:0000256" key="1">
    <source>
        <dbReference type="ARBA" id="ARBA00006479"/>
    </source>
</evidence>
<accession>A0A542DUA5</accession>
<dbReference type="CDD" id="cd23763">
    <property type="entry name" value="ASKHA_ATPase_ROK"/>
    <property type="match status" value="1"/>
</dbReference>
<dbReference type="GO" id="GO:0003700">
    <property type="term" value="F:DNA-binding transcription factor activity"/>
    <property type="evidence" value="ECO:0007669"/>
    <property type="project" value="InterPro"/>
</dbReference>
<proteinExistence type="inferred from homology"/>
<dbReference type="InterPro" id="IPR043129">
    <property type="entry name" value="ATPase_NBD"/>
</dbReference>
<dbReference type="InterPro" id="IPR011991">
    <property type="entry name" value="ArsR-like_HTH"/>
</dbReference>
<dbReference type="GO" id="GO:0016301">
    <property type="term" value="F:kinase activity"/>
    <property type="evidence" value="ECO:0007669"/>
    <property type="project" value="UniProtKB-KW"/>
</dbReference>
<keyword evidence="3" id="KW-0808">Transferase</keyword>
<dbReference type="InterPro" id="IPR000600">
    <property type="entry name" value="ROK"/>
</dbReference>
<comment type="caution">
    <text evidence="3">The sequence shown here is derived from an EMBL/GenBank/DDBJ whole genome shotgun (WGS) entry which is preliminary data.</text>
</comment>
<dbReference type="PANTHER" id="PTHR18964">
    <property type="entry name" value="ROK (REPRESSOR, ORF, KINASE) FAMILY"/>
    <property type="match status" value="1"/>
</dbReference>
<dbReference type="Gene3D" id="1.10.10.10">
    <property type="entry name" value="Winged helix-like DNA-binding domain superfamily/Winged helix DNA-binding domain"/>
    <property type="match status" value="1"/>
</dbReference>
<evidence type="ECO:0000313" key="4">
    <source>
        <dbReference type="Proteomes" id="UP000316298"/>
    </source>
</evidence>